<keyword evidence="3" id="KW-1185">Reference proteome</keyword>
<protein>
    <submittedName>
        <fullName evidence="2">Unnamed protein product</fullName>
    </submittedName>
</protein>
<dbReference type="Proteomes" id="UP001165121">
    <property type="component" value="Unassembled WGS sequence"/>
</dbReference>
<feature type="region of interest" description="Disordered" evidence="1">
    <location>
        <begin position="45"/>
        <end position="70"/>
    </location>
</feature>
<feature type="compositionally biased region" description="Low complexity" evidence="1">
    <location>
        <begin position="281"/>
        <end position="298"/>
    </location>
</feature>
<proteinExistence type="predicted"/>
<dbReference type="AlphaFoldDB" id="A0A9W6Y4R0"/>
<evidence type="ECO:0000313" key="2">
    <source>
        <dbReference type="EMBL" id="GMF55709.1"/>
    </source>
</evidence>
<gene>
    <name evidence="2" type="ORF">Pfra01_002350400</name>
</gene>
<evidence type="ECO:0000256" key="1">
    <source>
        <dbReference type="SAM" id="MobiDB-lite"/>
    </source>
</evidence>
<feature type="compositionally biased region" description="Low complexity" evidence="1">
    <location>
        <begin position="205"/>
        <end position="218"/>
    </location>
</feature>
<evidence type="ECO:0000313" key="3">
    <source>
        <dbReference type="Proteomes" id="UP001165121"/>
    </source>
</evidence>
<comment type="caution">
    <text evidence="2">The sequence shown here is derived from an EMBL/GenBank/DDBJ whole genome shotgun (WGS) entry which is preliminary data.</text>
</comment>
<feature type="compositionally biased region" description="Low complexity" evidence="1">
    <location>
        <begin position="313"/>
        <end position="327"/>
    </location>
</feature>
<organism evidence="2 3">
    <name type="scientific">Phytophthora fragariaefolia</name>
    <dbReference type="NCBI Taxonomy" id="1490495"/>
    <lineage>
        <taxon>Eukaryota</taxon>
        <taxon>Sar</taxon>
        <taxon>Stramenopiles</taxon>
        <taxon>Oomycota</taxon>
        <taxon>Peronosporomycetes</taxon>
        <taxon>Peronosporales</taxon>
        <taxon>Peronosporaceae</taxon>
        <taxon>Phytophthora</taxon>
    </lineage>
</organism>
<dbReference type="EMBL" id="BSXT01003812">
    <property type="protein sequence ID" value="GMF55709.1"/>
    <property type="molecule type" value="Genomic_DNA"/>
</dbReference>
<feature type="compositionally biased region" description="Polar residues" evidence="1">
    <location>
        <begin position="267"/>
        <end position="276"/>
    </location>
</feature>
<accession>A0A9W6Y4R0</accession>
<feature type="region of interest" description="Disordered" evidence="1">
    <location>
        <begin position="196"/>
        <end position="348"/>
    </location>
</feature>
<reference evidence="2" key="1">
    <citation type="submission" date="2023-04" db="EMBL/GenBank/DDBJ databases">
        <title>Phytophthora fragariaefolia NBRC 109709.</title>
        <authorList>
            <person name="Ichikawa N."/>
            <person name="Sato H."/>
            <person name="Tonouchi N."/>
        </authorList>
    </citation>
    <scope>NUCLEOTIDE SEQUENCE</scope>
    <source>
        <strain evidence="2">NBRC 109709</strain>
    </source>
</reference>
<sequence length="376" mass="39793">MVGSRQWSRGAGFSSSPFAAELGRADFQLVGCWVGYDSRRLPSAVGGASSSPWEPIPPRPPDTGDSAVGSRLSVESRSSLRVYSVGCPCHKLGGFGILHGCDFSARIDGSTSSRFFHWLGEFYPAVDSADFAAGDQDFRWFDIQIGAQVSGQGCRWVISSSAAFGGQRIRWSSDAANSAARATSAFSPLVIASPSPPVVTPTPHPVGASSSQRQSSSDDSTDDEVALQRSRRLRKKSIVESDESSDSVAEALEEKPASPLIPASVSPAPSTGQKRPSSPVAPASTKKARASASAKSSSPPRPVTKSTSRFRPTAKSSKAAKSATKTARGLPMLAQVPWRSPRDGQGVRCPLRAHALARRFKRRSRSPPRPESGELG</sequence>
<name>A0A9W6Y4R0_9STRA</name>